<keyword evidence="1" id="KW-0472">Membrane</keyword>
<sequence length="214" mass="24360">MPRQLSAFLRLATALAIYGSIFWQVTDRLANNLFRPQEYFFYFTIQTALISATVLTISGIGALRGKPQSLRLSQVRLWVVSYEVVVAIVYNALLRGTEVLPGDPDYGYNWPVLPNEILHVWAPIFILIDWALSKDAVKIATKKVWWVVAYPLTWLAVSILRGAFAPDHWWAYWFLDPAEGIEQMLTYIFGISAFMIVAGFGFNALRNLVAKVQR</sequence>
<feature type="transmembrane region" description="Helical" evidence="1">
    <location>
        <begin position="144"/>
        <end position="164"/>
    </location>
</feature>
<gene>
    <name evidence="2" type="ORF">UFOPK1855_00294</name>
</gene>
<evidence type="ECO:0000313" key="2">
    <source>
        <dbReference type="EMBL" id="CAB4608966.1"/>
    </source>
</evidence>
<reference evidence="2" key="1">
    <citation type="submission" date="2020-05" db="EMBL/GenBank/DDBJ databases">
        <authorList>
            <person name="Chiriac C."/>
            <person name="Salcher M."/>
            <person name="Ghai R."/>
            <person name="Kavagutti S V."/>
        </authorList>
    </citation>
    <scope>NUCLEOTIDE SEQUENCE</scope>
</reference>
<feature type="transmembrane region" description="Helical" evidence="1">
    <location>
        <begin position="75"/>
        <end position="93"/>
    </location>
</feature>
<dbReference type="NCBIfam" id="NF038065">
    <property type="entry name" value="Pr6Pr"/>
    <property type="match status" value="1"/>
</dbReference>
<feature type="transmembrane region" description="Helical" evidence="1">
    <location>
        <begin position="113"/>
        <end position="132"/>
    </location>
</feature>
<proteinExistence type="predicted"/>
<feature type="transmembrane region" description="Helical" evidence="1">
    <location>
        <begin position="7"/>
        <end position="25"/>
    </location>
</feature>
<dbReference type="EMBL" id="CAEZUW010000029">
    <property type="protein sequence ID" value="CAB4608966.1"/>
    <property type="molecule type" value="Genomic_DNA"/>
</dbReference>
<organism evidence="2">
    <name type="scientific">freshwater metagenome</name>
    <dbReference type="NCBI Taxonomy" id="449393"/>
    <lineage>
        <taxon>unclassified sequences</taxon>
        <taxon>metagenomes</taxon>
        <taxon>ecological metagenomes</taxon>
    </lineage>
</organism>
<name>A0A6J6H7E5_9ZZZZ</name>
<protein>
    <submittedName>
        <fullName evidence="2">Unannotated protein</fullName>
    </submittedName>
</protein>
<keyword evidence="1" id="KW-1133">Transmembrane helix</keyword>
<dbReference type="InterPro" id="IPR049713">
    <property type="entry name" value="Pr6Pr-like"/>
</dbReference>
<keyword evidence="1" id="KW-0812">Transmembrane</keyword>
<accession>A0A6J6H7E5</accession>
<dbReference type="AlphaFoldDB" id="A0A6J6H7E5"/>
<feature type="transmembrane region" description="Helical" evidence="1">
    <location>
        <begin position="184"/>
        <end position="205"/>
    </location>
</feature>
<evidence type="ECO:0000256" key="1">
    <source>
        <dbReference type="SAM" id="Phobius"/>
    </source>
</evidence>
<feature type="transmembrane region" description="Helical" evidence="1">
    <location>
        <begin position="40"/>
        <end position="63"/>
    </location>
</feature>